<name>A0A7W8YSS0_9SPHI</name>
<dbReference type="RefSeq" id="WP_183866998.1">
    <property type="nucleotide sequence ID" value="NZ_JACHCF010000004.1"/>
</dbReference>
<organism evidence="1 2">
    <name type="scientific">Pedobacter cryoconitis</name>
    <dbReference type="NCBI Taxonomy" id="188932"/>
    <lineage>
        <taxon>Bacteria</taxon>
        <taxon>Pseudomonadati</taxon>
        <taxon>Bacteroidota</taxon>
        <taxon>Sphingobacteriia</taxon>
        <taxon>Sphingobacteriales</taxon>
        <taxon>Sphingobacteriaceae</taxon>
        <taxon>Pedobacter</taxon>
    </lineage>
</organism>
<dbReference type="AlphaFoldDB" id="A0A7W8YSS0"/>
<sequence length="66" mass="7733">MEKEKLTPVWYPDQLTVKLREDAASFSFEVKNYSRFPKRMQAGFQKNIASFLGISLQKLSSFRSKK</sequence>
<gene>
    <name evidence="1" type="ORF">HDE69_002055</name>
</gene>
<comment type="caution">
    <text evidence="1">The sequence shown here is derived from an EMBL/GenBank/DDBJ whole genome shotgun (WGS) entry which is preliminary data.</text>
</comment>
<reference evidence="1 2" key="1">
    <citation type="submission" date="2020-08" db="EMBL/GenBank/DDBJ databases">
        <title>Genomic Encyclopedia of Type Strains, Phase IV (KMG-V): Genome sequencing to study the core and pangenomes of soil and plant-associated prokaryotes.</title>
        <authorList>
            <person name="Whitman W."/>
        </authorList>
    </citation>
    <scope>NUCLEOTIDE SEQUENCE [LARGE SCALE GENOMIC DNA]</scope>
    <source>
        <strain evidence="1 2">MP7CTX6</strain>
    </source>
</reference>
<dbReference type="Proteomes" id="UP000537718">
    <property type="component" value="Unassembled WGS sequence"/>
</dbReference>
<evidence type="ECO:0000313" key="1">
    <source>
        <dbReference type="EMBL" id="MBB5621002.1"/>
    </source>
</evidence>
<proteinExistence type="predicted"/>
<protein>
    <submittedName>
        <fullName evidence="1">Uncharacterized protein</fullName>
    </submittedName>
</protein>
<dbReference type="EMBL" id="JACHCF010000004">
    <property type="protein sequence ID" value="MBB5621002.1"/>
    <property type="molecule type" value="Genomic_DNA"/>
</dbReference>
<evidence type="ECO:0000313" key="2">
    <source>
        <dbReference type="Proteomes" id="UP000537718"/>
    </source>
</evidence>
<accession>A0A7W8YSS0</accession>